<dbReference type="CDD" id="cd12168">
    <property type="entry name" value="Mand_dh_like"/>
    <property type="match status" value="1"/>
</dbReference>
<reference evidence="5" key="1">
    <citation type="journal article" date="2020" name="Stud. Mycol.">
        <title>101 Dothideomycetes genomes: a test case for predicting lifestyles and emergence of pathogens.</title>
        <authorList>
            <person name="Haridas S."/>
            <person name="Albert R."/>
            <person name="Binder M."/>
            <person name="Bloem J."/>
            <person name="Labutti K."/>
            <person name="Salamov A."/>
            <person name="Andreopoulos B."/>
            <person name="Baker S."/>
            <person name="Barry K."/>
            <person name="Bills G."/>
            <person name="Bluhm B."/>
            <person name="Cannon C."/>
            <person name="Castanera R."/>
            <person name="Culley D."/>
            <person name="Daum C."/>
            <person name="Ezra D."/>
            <person name="Gonzalez J."/>
            <person name="Henrissat B."/>
            <person name="Kuo A."/>
            <person name="Liang C."/>
            <person name="Lipzen A."/>
            <person name="Lutzoni F."/>
            <person name="Magnuson J."/>
            <person name="Mondo S."/>
            <person name="Nolan M."/>
            <person name="Ohm R."/>
            <person name="Pangilinan J."/>
            <person name="Park H.-J."/>
            <person name="Ramirez L."/>
            <person name="Alfaro M."/>
            <person name="Sun H."/>
            <person name="Tritt A."/>
            <person name="Yoshinaga Y."/>
            <person name="Zwiers L.-H."/>
            <person name="Turgeon B."/>
            <person name="Goodwin S."/>
            <person name="Spatafora J."/>
            <person name="Crous P."/>
            <person name="Grigoriev I."/>
        </authorList>
    </citation>
    <scope>NUCLEOTIDE SEQUENCE</scope>
    <source>
        <strain evidence="5">ATCC 16933</strain>
    </source>
</reference>
<proteinExistence type="inferred from homology"/>
<dbReference type="Pfam" id="PF02826">
    <property type="entry name" value="2-Hacid_dh_C"/>
    <property type="match status" value="1"/>
</dbReference>
<evidence type="ECO:0000259" key="3">
    <source>
        <dbReference type="Pfam" id="PF00389"/>
    </source>
</evidence>
<feature type="domain" description="D-isomer specific 2-hydroxyacid dehydrogenase catalytic" evidence="3">
    <location>
        <begin position="73"/>
        <end position="339"/>
    </location>
</feature>
<organism evidence="5 6">
    <name type="scientific">Lineolata rhizophorae</name>
    <dbReference type="NCBI Taxonomy" id="578093"/>
    <lineage>
        <taxon>Eukaryota</taxon>
        <taxon>Fungi</taxon>
        <taxon>Dikarya</taxon>
        <taxon>Ascomycota</taxon>
        <taxon>Pezizomycotina</taxon>
        <taxon>Dothideomycetes</taxon>
        <taxon>Dothideomycetes incertae sedis</taxon>
        <taxon>Lineolatales</taxon>
        <taxon>Lineolataceae</taxon>
        <taxon>Lineolata</taxon>
    </lineage>
</organism>
<sequence length="352" mass="39269">MQPKRTVLHLGDPVKYNHDIYKRFASQFNVVRPSDEERDRPAFMTALRERRWGNFDAIFRPFWNTGGEMGRWDAELVPLLPESVKIFASAGAGYDWADVDILAKHGIVYCNGAAASSEAVADVAIFHILSAFRNLTWSHLAARSSNPQEWTNAHRCVGMTAWNPRGHSLGIIGLGSIGYTTAQKAYAAFGMKILYHDVIRKPFEQEDPIKATFFDKLDDLLAVSDCVVLATPFFGKKVIDRDRLQKFKKGGRFVNIARGMLVDEEALVDALKTGHLFAAGLDVFEREPHVHPELTQMMNVSLTCHNGGAAQNTHTGFERLAMENVEKFLLKGKALTPVNLHLMPFNGVNGTV</sequence>
<dbReference type="InterPro" id="IPR029753">
    <property type="entry name" value="D-isomer_DH_CS"/>
</dbReference>
<keyword evidence="5" id="KW-0670">Pyruvate</keyword>
<dbReference type="InterPro" id="IPR006139">
    <property type="entry name" value="D-isomer_2_OHA_DH_cat_dom"/>
</dbReference>
<dbReference type="GO" id="GO:0030267">
    <property type="term" value="F:glyoxylate reductase (NADPH) activity"/>
    <property type="evidence" value="ECO:0007669"/>
    <property type="project" value="TreeGrafter"/>
</dbReference>
<feature type="domain" description="D-isomer specific 2-hydroxyacid dehydrogenase NAD-binding" evidence="4">
    <location>
        <begin position="127"/>
        <end position="307"/>
    </location>
</feature>
<dbReference type="InterPro" id="IPR006140">
    <property type="entry name" value="D-isomer_DH_NAD-bd"/>
</dbReference>
<accession>A0A6A6P949</accession>
<evidence type="ECO:0000256" key="2">
    <source>
        <dbReference type="RuleBase" id="RU003719"/>
    </source>
</evidence>
<keyword evidence="6" id="KW-1185">Reference proteome</keyword>
<evidence type="ECO:0000313" key="5">
    <source>
        <dbReference type="EMBL" id="KAF2460312.1"/>
    </source>
</evidence>
<dbReference type="SUPFAM" id="SSF51735">
    <property type="entry name" value="NAD(P)-binding Rossmann-fold domains"/>
    <property type="match status" value="1"/>
</dbReference>
<evidence type="ECO:0000313" key="6">
    <source>
        <dbReference type="Proteomes" id="UP000799766"/>
    </source>
</evidence>
<dbReference type="GO" id="GO:0016618">
    <property type="term" value="F:hydroxypyruvate reductase [NAD(P)H] activity"/>
    <property type="evidence" value="ECO:0007669"/>
    <property type="project" value="TreeGrafter"/>
</dbReference>
<keyword evidence="1 2" id="KW-0560">Oxidoreductase</keyword>
<dbReference type="GO" id="GO:0051287">
    <property type="term" value="F:NAD binding"/>
    <property type="evidence" value="ECO:0007669"/>
    <property type="project" value="InterPro"/>
</dbReference>
<dbReference type="EMBL" id="MU001673">
    <property type="protein sequence ID" value="KAF2460312.1"/>
    <property type="molecule type" value="Genomic_DNA"/>
</dbReference>
<evidence type="ECO:0000256" key="1">
    <source>
        <dbReference type="ARBA" id="ARBA00023002"/>
    </source>
</evidence>
<gene>
    <name evidence="5" type="ORF">BDY21DRAFT_280698</name>
</gene>
<name>A0A6A6P949_9PEZI</name>
<dbReference type="SUPFAM" id="SSF52283">
    <property type="entry name" value="Formate/glycerate dehydrogenase catalytic domain-like"/>
    <property type="match status" value="1"/>
</dbReference>
<dbReference type="AlphaFoldDB" id="A0A6A6P949"/>
<dbReference type="GO" id="GO:0005829">
    <property type="term" value="C:cytosol"/>
    <property type="evidence" value="ECO:0007669"/>
    <property type="project" value="TreeGrafter"/>
</dbReference>
<dbReference type="Proteomes" id="UP000799766">
    <property type="component" value="Unassembled WGS sequence"/>
</dbReference>
<protein>
    <submittedName>
        <fullName evidence="5">Glyoxylate/hydroxypyruvate reductase</fullName>
    </submittedName>
</protein>
<dbReference type="InterPro" id="IPR029752">
    <property type="entry name" value="D-isomer_DH_CS1"/>
</dbReference>
<dbReference type="PROSITE" id="PS00671">
    <property type="entry name" value="D_2_HYDROXYACID_DH_3"/>
    <property type="match status" value="1"/>
</dbReference>
<evidence type="ECO:0000259" key="4">
    <source>
        <dbReference type="Pfam" id="PF02826"/>
    </source>
</evidence>
<dbReference type="PANTHER" id="PTHR10996">
    <property type="entry name" value="2-HYDROXYACID DEHYDROGENASE-RELATED"/>
    <property type="match status" value="1"/>
</dbReference>
<dbReference type="Gene3D" id="3.40.50.720">
    <property type="entry name" value="NAD(P)-binding Rossmann-like Domain"/>
    <property type="match status" value="2"/>
</dbReference>
<dbReference type="OrthoDB" id="9991913at2759"/>
<dbReference type="PANTHER" id="PTHR10996:SF281">
    <property type="entry name" value="D-ISOMER SPECIFIC 2-HYDROXYACID DEHYDROGENASE NAD-BINDING DOMAIN-CONTAINING PROTEIN-RELATED"/>
    <property type="match status" value="1"/>
</dbReference>
<dbReference type="PROSITE" id="PS00065">
    <property type="entry name" value="D_2_HYDROXYACID_DH_1"/>
    <property type="match status" value="1"/>
</dbReference>
<dbReference type="Pfam" id="PF00389">
    <property type="entry name" value="2-Hacid_dh"/>
    <property type="match status" value="1"/>
</dbReference>
<comment type="similarity">
    <text evidence="2">Belongs to the D-isomer specific 2-hydroxyacid dehydrogenase family.</text>
</comment>
<dbReference type="FunFam" id="3.40.50.720:FF:000526">
    <property type="entry name" value="D-mandelate dehydrogenase, putative"/>
    <property type="match status" value="1"/>
</dbReference>
<dbReference type="InterPro" id="IPR050223">
    <property type="entry name" value="D-isomer_2-hydroxyacid_DH"/>
</dbReference>
<dbReference type="InterPro" id="IPR036291">
    <property type="entry name" value="NAD(P)-bd_dom_sf"/>
</dbReference>